<feature type="compositionally biased region" description="Polar residues" evidence="1">
    <location>
        <begin position="49"/>
        <end position="65"/>
    </location>
</feature>
<gene>
    <name evidence="2" type="ORF">EW146_g2145</name>
</gene>
<feature type="compositionally biased region" description="Pro residues" evidence="1">
    <location>
        <begin position="184"/>
        <end position="198"/>
    </location>
</feature>
<evidence type="ECO:0000313" key="3">
    <source>
        <dbReference type="Proteomes" id="UP000310158"/>
    </source>
</evidence>
<evidence type="ECO:0000256" key="1">
    <source>
        <dbReference type="SAM" id="MobiDB-lite"/>
    </source>
</evidence>
<dbReference type="Proteomes" id="UP000310158">
    <property type="component" value="Unassembled WGS sequence"/>
</dbReference>
<feature type="region of interest" description="Disordered" evidence="1">
    <location>
        <begin position="1"/>
        <end position="210"/>
    </location>
</feature>
<reference evidence="2 3" key="1">
    <citation type="submission" date="2019-02" db="EMBL/GenBank/DDBJ databases">
        <title>Genome sequencing of the rare red list fungi Bondarzewia mesenterica.</title>
        <authorList>
            <person name="Buettner E."/>
            <person name="Kellner H."/>
        </authorList>
    </citation>
    <scope>NUCLEOTIDE SEQUENCE [LARGE SCALE GENOMIC DNA]</scope>
    <source>
        <strain evidence="2 3">DSM 108281</strain>
    </source>
</reference>
<feature type="region of interest" description="Disordered" evidence="1">
    <location>
        <begin position="246"/>
        <end position="273"/>
    </location>
</feature>
<feature type="compositionally biased region" description="Low complexity" evidence="1">
    <location>
        <begin position="80"/>
        <end position="93"/>
    </location>
</feature>
<proteinExistence type="predicted"/>
<feature type="compositionally biased region" description="Low complexity" evidence="1">
    <location>
        <begin position="137"/>
        <end position="147"/>
    </location>
</feature>
<evidence type="ECO:0000313" key="2">
    <source>
        <dbReference type="EMBL" id="THH18924.1"/>
    </source>
</evidence>
<organism evidence="2 3">
    <name type="scientific">Bondarzewia mesenterica</name>
    <dbReference type="NCBI Taxonomy" id="1095465"/>
    <lineage>
        <taxon>Eukaryota</taxon>
        <taxon>Fungi</taxon>
        <taxon>Dikarya</taxon>
        <taxon>Basidiomycota</taxon>
        <taxon>Agaricomycotina</taxon>
        <taxon>Agaricomycetes</taxon>
        <taxon>Russulales</taxon>
        <taxon>Bondarzewiaceae</taxon>
        <taxon>Bondarzewia</taxon>
    </lineage>
</organism>
<sequence length="273" mass="28756">MTTATTHAPGGYSSIFSSGLLATPRPHGRMDSPNSRPSSPTTSPMITDLESTPTGLKQSFSEYPPSTSPPSHFLDTDNGSSRSRASSTSSFTAPQAPKLRRRKSSITVGSSAMGSIKSPLRSAGAALQRTVLMSPTSGSRSRSGSLSVDAGPELQLGSTPRTGRMRSGSLGDVLRSRRAIRKPPTAPPSMPLPPPPVPILSQASAPPTEQFFRRPLTHRSYTSENYVSFGTYLTPDFTNKLVAALNTPPGSASTSPVDGGLWAGRDDPTMKEN</sequence>
<dbReference type="AlphaFoldDB" id="A0A4S4M1M1"/>
<dbReference type="OrthoDB" id="3062963at2759"/>
<dbReference type="EMBL" id="SGPL01000060">
    <property type="protein sequence ID" value="THH18924.1"/>
    <property type="molecule type" value="Genomic_DNA"/>
</dbReference>
<feature type="compositionally biased region" description="Basic and acidic residues" evidence="1">
    <location>
        <begin position="264"/>
        <end position="273"/>
    </location>
</feature>
<accession>A0A4S4M1M1</accession>
<keyword evidence="3" id="KW-1185">Reference proteome</keyword>
<comment type="caution">
    <text evidence="2">The sequence shown here is derived from an EMBL/GenBank/DDBJ whole genome shotgun (WGS) entry which is preliminary data.</text>
</comment>
<feature type="compositionally biased region" description="Low complexity" evidence="1">
    <location>
        <begin position="32"/>
        <end position="44"/>
    </location>
</feature>
<protein>
    <submittedName>
        <fullName evidence="2">Uncharacterized protein</fullName>
    </submittedName>
</protein>
<name>A0A4S4M1M1_9AGAM</name>